<sequence length="140" mass="16107">MSLIPRDSWLDFNQMFDHAFPTLRHKFDAESFSPRIDIVEKEDCFEITADLPGVRKEDISVQINSGNLTIEATTSKDEEQKEGDKVIRKERYEGKLMRSFYLGHNLQHETVSASFKDGVLKVEVPKIEPTHPTSARIEVK</sequence>
<feature type="domain" description="SHSP" evidence="3">
    <location>
        <begin position="27"/>
        <end position="140"/>
    </location>
</feature>
<gene>
    <name evidence="4" type="ORF">BIT28_03000</name>
</gene>
<accession>A0A1Q9G9Z3</accession>
<dbReference type="RefSeq" id="WP_075767433.1">
    <property type="nucleotide sequence ID" value="NZ_MJIL01000095.1"/>
</dbReference>
<protein>
    <submittedName>
        <fullName evidence="4">Heat-shock protein Hsp20</fullName>
    </submittedName>
</protein>
<dbReference type="SUPFAM" id="SSF49764">
    <property type="entry name" value="HSP20-like chaperones"/>
    <property type="match status" value="1"/>
</dbReference>
<organism evidence="4 5">
    <name type="scientific">Photobacterium proteolyticum</name>
    <dbReference type="NCBI Taxonomy" id="1903952"/>
    <lineage>
        <taxon>Bacteria</taxon>
        <taxon>Pseudomonadati</taxon>
        <taxon>Pseudomonadota</taxon>
        <taxon>Gammaproteobacteria</taxon>
        <taxon>Vibrionales</taxon>
        <taxon>Vibrionaceae</taxon>
        <taxon>Photobacterium</taxon>
    </lineage>
</organism>
<reference evidence="4 5" key="1">
    <citation type="submission" date="2016-09" db="EMBL/GenBank/DDBJ databases">
        <title>Photobacterium proteolyticum sp. nov. a protease producing bacterium isolated from ocean sediments of Laizhou Bay.</title>
        <authorList>
            <person name="Li Y."/>
        </authorList>
    </citation>
    <scope>NUCLEOTIDE SEQUENCE [LARGE SCALE GENOMIC DNA]</scope>
    <source>
        <strain evidence="4 5">13-12</strain>
    </source>
</reference>
<dbReference type="EMBL" id="MJIL01000095">
    <property type="protein sequence ID" value="OLQ71154.1"/>
    <property type="molecule type" value="Genomic_DNA"/>
</dbReference>
<evidence type="ECO:0000313" key="5">
    <source>
        <dbReference type="Proteomes" id="UP000186905"/>
    </source>
</evidence>
<dbReference type="InterPro" id="IPR031107">
    <property type="entry name" value="Small_HSP"/>
</dbReference>
<evidence type="ECO:0000256" key="2">
    <source>
        <dbReference type="RuleBase" id="RU003616"/>
    </source>
</evidence>
<dbReference type="AlphaFoldDB" id="A0A1Q9G9Z3"/>
<dbReference type="InterPro" id="IPR002068">
    <property type="entry name" value="A-crystallin/Hsp20_dom"/>
</dbReference>
<dbReference type="InterPro" id="IPR008978">
    <property type="entry name" value="HSP20-like_chaperone"/>
</dbReference>
<dbReference type="STRING" id="1903952.BIT28_03000"/>
<dbReference type="PROSITE" id="PS01031">
    <property type="entry name" value="SHSP"/>
    <property type="match status" value="1"/>
</dbReference>
<dbReference type="Proteomes" id="UP000186905">
    <property type="component" value="Unassembled WGS sequence"/>
</dbReference>
<comment type="similarity">
    <text evidence="1 2">Belongs to the small heat shock protein (HSP20) family.</text>
</comment>
<evidence type="ECO:0000256" key="1">
    <source>
        <dbReference type="PROSITE-ProRule" id="PRU00285"/>
    </source>
</evidence>
<dbReference type="PANTHER" id="PTHR11527">
    <property type="entry name" value="HEAT-SHOCK PROTEIN 20 FAMILY MEMBER"/>
    <property type="match status" value="1"/>
</dbReference>
<comment type="caution">
    <text evidence="4">The sequence shown here is derived from an EMBL/GenBank/DDBJ whole genome shotgun (WGS) entry which is preliminary data.</text>
</comment>
<dbReference type="Gene3D" id="2.60.40.790">
    <property type="match status" value="1"/>
</dbReference>
<proteinExistence type="inferred from homology"/>
<name>A0A1Q9G9Z3_9GAMM</name>
<dbReference type="Pfam" id="PF00011">
    <property type="entry name" value="HSP20"/>
    <property type="match status" value="1"/>
</dbReference>
<dbReference type="CDD" id="cd06471">
    <property type="entry name" value="ACD_LpsHSP_like"/>
    <property type="match status" value="1"/>
</dbReference>
<dbReference type="OrthoDB" id="9792695at2"/>
<keyword evidence="5" id="KW-1185">Reference proteome</keyword>
<evidence type="ECO:0000313" key="4">
    <source>
        <dbReference type="EMBL" id="OLQ71154.1"/>
    </source>
</evidence>
<evidence type="ECO:0000259" key="3">
    <source>
        <dbReference type="PROSITE" id="PS01031"/>
    </source>
</evidence>